<evidence type="ECO:0000259" key="2">
    <source>
        <dbReference type="Pfam" id="PF07933"/>
    </source>
</evidence>
<evidence type="ECO:0000256" key="1">
    <source>
        <dbReference type="SAM" id="MobiDB-lite"/>
    </source>
</evidence>
<dbReference type="OrthoDB" id="10265489at2759"/>
<organism evidence="3 4">
    <name type="scientific">Suillus placidus</name>
    <dbReference type="NCBI Taxonomy" id="48579"/>
    <lineage>
        <taxon>Eukaryota</taxon>
        <taxon>Fungi</taxon>
        <taxon>Dikarya</taxon>
        <taxon>Basidiomycota</taxon>
        <taxon>Agaricomycotina</taxon>
        <taxon>Agaricomycetes</taxon>
        <taxon>Agaricomycetidae</taxon>
        <taxon>Boletales</taxon>
        <taxon>Suillineae</taxon>
        <taxon>Suillaceae</taxon>
        <taxon>Suillus</taxon>
    </lineage>
</organism>
<dbReference type="Proteomes" id="UP000714275">
    <property type="component" value="Unassembled WGS sequence"/>
</dbReference>
<keyword evidence="4" id="KW-1185">Reference proteome</keyword>
<dbReference type="Pfam" id="PF07933">
    <property type="entry name" value="DUF1681"/>
    <property type="match status" value="1"/>
</dbReference>
<feature type="region of interest" description="Disordered" evidence="1">
    <location>
        <begin position="132"/>
        <end position="210"/>
    </location>
</feature>
<comment type="caution">
    <text evidence="3">The sequence shown here is derived from an EMBL/GenBank/DDBJ whole genome shotgun (WGS) entry which is preliminary data.</text>
</comment>
<gene>
    <name evidence="3" type="ORF">EV702DRAFT_1093561</name>
</gene>
<dbReference type="SUPFAM" id="SSF50729">
    <property type="entry name" value="PH domain-like"/>
    <property type="match status" value="1"/>
</dbReference>
<dbReference type="PANTHER" id="PTHR12847">
    <property type="entry name" value="ATP-BINDING CASSETTE ABC TRANSPORTER-RELATED"/>
    <property type="match status" value="1"/>
</dbReference>
<dbReference type="PANTHER" id="PTHR12847:SF9">
    <property type="entry name" value="NECAP-LIKE PROTEIN CG9132"/>
    <property type="match status" value="1"/>
</dbReference>
<dbReference type="CDD" id="cd13228">
    <property type="entry name" value="PHear_NECAP"/>
    <property type="match status" value="1"/>
</dbReference>
<feature type="compositionally biased region" description="Low complexity" evidence="1">
    <location>
        <begin position="175"/>
        <end position="191"/>
    </location>
</feature>
<dbReference type="GO" id="GO:0006897">
    <property type="term" value="P:endocytosis"/>
    <property type="evidence" value="ECO:0007669"/>
    <property type="project" value="InterPro"/>
</dbReference>
<proteinExistence type="predicted"/>
<dbReference type="GO" id="GO:0030125">
    <property type="term" value="C:clathrin vesicle coat"/>
    <property type="evidence" value="ECO:0007669"/>
    <property type="project" value="TreeGrafter"/>
</dbReference>
<feature type="compositionally biased region" description="Pro residues" evidence="1">
    <location>
        <begin position="199"/>
        <end position="210"/>
    </location>
</feature>
<evidence type="ECO:0000313" key="3">
    <source>
        <dbReference type="EMBL" id="KAG1778487.1"/>
    </source>
</evidence>
<reference evidence="3" key="1">
    <citation type="journal article" date="2020" name="New Phytol.">
        <title>Comparative genomics reveals dynamic genome evolution in host specialist ectomycorrhizal fungi.</title>
        <authorList>
            <person name="Lofgren L.A."/>
            <person name="Nguyen N.H."/>
            <person name="Vilgalys R."/>
            <person name="Ruytinx J."/>
            <person name="Liao H.L."/>
            <person name="Branco S."/>
            <person name="Kuo A."/>
            <person name="LaButti K."/>
            <person name="Lipzen A."/>
            <person name="Andreopoulos W."/>
            <person name="Pangilinan J."/>
            <person name="Riley R."/>
            <person name="Hundley H."/>
            <person name="Na H."/>
            <person name="Barry K."/>
            <person name="Grigoriev I.V."/>
            <person name="Stajich J.E."/>
            <person name="Kennedy P.G."/>
        </authorList>
    </citation>
    <scope>NUCLEOTIDE SEQUENCE</scope>
    <source>
        <strain evidence="3">DOB743</strain>
    </source>
</reference>
<dbReference type="EMBL" id="JABBWD010000015">
    <property type="protein sequence ID" value="KAG1778487.1"/>
    <property type="molecule type" value="Genomic_DNA"/>
</dbReference>
<dbReference type="InterPro" id="IPR012466">
    <property type="entry name" value="NECAP_PHear"/>
</dbReference>
<dbReference type="InterPro" id="IPR011993">
    <property type="entry name" value="PH-like_dom_sf"/>
</dbReference>
<feature type="domain" description="NECAP PHear" evidence="2">
    <location>
        <begin position="8"/>
        <end position="168"/>
    </location>
</feature>
<dbReference type="AlphaFoldDB" id="A0A9P7D483"/>
<dbReference type="Gene3D" id="2.30.29.30">
    <property type="entry name" value="Pleckstrin-homology domain (PH domain)/Phosphotyrosine-binding domain (PTB)"/>
    <property type="match status" value="1"/>
</dbReference>
<accession>A0A9P7D483</accession>
<sequence length="210" mass="22784">MDVLDEEVESILYIAREISVYKIPHLKANEGHRANDWGDLAQPLWKGRLRIVEKSSGAALMFEDAQTGELFARARYDVLKPCVESVLDSSRYFVIRVEDAGKKAYIGMGFAERTDSFDFNVALQDYTKRLKAALSPPSPSEETPSPHIPAGPKKDYSLKEGQTFSISIPGKASKLSTPGTSLLGSSTQSTGNSGGGVPLLPPPPSSGRKK</sequence>
<protein>
    <recommendedName>
        <fullName evidence="2">NECAP PHear domain-containing protein</fullName>
    </recommendedName>
</protein>
<evidence type="ECO:0000313" key="4">
    <source>
        <dbReference type="Proteomes" id="UP000714275"/>
    </source>
</evidence>
<name>A0A9P7D483_9AGAM</name>